<gene>
    <name evidence="2" type="ORF">VSDG_00733</name>
</gene>
<feature type="compositionally biased region" description="Acidic residues" evidence="1">
    <location>
        <begin position="18"/>
        <end position="30"/>
    </location>
</feature>
<dbReference type="EMBL" id="LJZO01000002">
    <property type="protein sequence ID" value="ROW04393.1"/>
    <property type="molecule type" value="Genomic_DNA"/>
</dbReference>
<reference evidence="2 3" key="1">
    <citation type="submission" date="2015-09" db="EMBL/GenBank/DDBJ databases">
        <title>Host preference determinants of Valsa canker pathogens revealed by comparative genomics.</title>
        <authorList>
            <person name="Yin Z."/>
            <person name="Huang L."/>
        </authorList>
    </citation>
    <scope>NUCLEOTIDE SEQUENCE [LARGE SCALE GENOMIC DNA]</scope>
    <source>
        <strain evidence="2 3">YSFL</strain>
    </source>
</reference>
<dbReference type="STRING" id="252740.A0A423WMH6"/>
<feature type="compositionally biased region" description="Polar residues" evidence="1">
    <location>
        <begin position="1"/>
        <end position="10"/>
    </location>
</feature>
<dbReference type="Proteomes" id="UP000284375">
    <property type="component" value="Unassembled WGS sequence"/>
</dbReference>
<evidence type="ECO:0000313" key="3">
    <source>
        <dbReference type="Proteomes" id="UP000284375"/>
    </source>
</evidence>
<organism evidence="2 3">
    <name type="scientific">Cytospora chrysosperma</name>
    <name type="common">Cytospora canker fungus</name>
    <name type="synonym">Sphaeria chrysosperma</name>
    <dbReference type="NCBI Taxonomy" id="252740"/>
    <lineage>
        <taxon>Eukaryota</taxon>
        <taxon>Fungi</taxon>
        <taxon>Dikarya</taxon>
        <taxon>Ascomycota</taxon>
        <taxon>Pezizomycotina</taxon>
        <taxon>Sordariomycetes</taxon>
        <taxon>Sordariomycetidae</taxon>
        <taxon>Diaporthales</taxon>
        <taxon>Cytosporaceae</taxon>
        <taxon>Cytospora</taxon>
    </lineage>
</organism>
<name>A0A423WMH6_CYTCH</name>
<sequence>MSSHENNDLPQMSAYESLMEDESNVDETSLDDSKFDSTKASNAKATDNHGGKKAKLTFQLTEVESLLFFNIIRFNRRPEEVDWAKVAEHSDLKLKSVKVRFRQILNKHGLSHLMSTPHRKCGDSSVQRRGKRAKNEVGGVAAISKNDGNNQSITSPEQRGPSAGVHQLALPDPQAQVQTPQFGNGVKTEPGHPSPVVNDLEFSPLFALPGPQQQQQQIPTTTQGDPANIGPFDPFLDPTVPLGMVPIDTSANGGTNLPMTATAEQLQGRKELATNQQAAQSLNQSDNVAGGQQIGDSNNMAGMIGTSGMSANPNDQSTQMNNQSTANSHGTKRYIKFKFVDDPRPYLGDPRIKAYYSHAHGKWRVETTMHIDQDFDSDYDI</sequence>
<accession>A0A423WMH6</accession>
<evidence type="ECO:0000313" key="2">
    <source>
        <dbReference type="EMBL" id="ROW04393.1"/>
    </source>
</evidence>
<dbReference type="OrthoDB" id="5403747at2759"/>
<dbReference type="AlphaFoldDB" id="A0A423WMH6"/>
<feature type="region of interest" description="Disordered" evidence="1">
    <location>
        <begin position="1"/>
        <end position="50"/>
    </location>
</feature>
<evidence type="ECO:0000256" key="1">
    <source>
        <dbReference type="SAM" id="MobiDB-lite"/>
    </source>
</evidence>
<comment type="caution">
    <text evidence="2">The sequence shown here is derived from an EMBL/GenBank/DDBJ whole genome shotgun (WGS) entry which is preliminary data.</text>
</comment>
<keyword evidence="3" id="KW-1185">Reference proteome</keyword>
<evidence type="ECO:0008006" key="4">
    <source>
        <dbReference type="Google" id="ProtNLM"/>
    </source>
</evidence>
<protein>
    <recommendedName>
        <fullName evidence="4">Myb-like domain-containing protein</fullName>
    </recommendedName>
</protein>
<feature type="region of interest" description="Disordered" evidence="1">
    <location>
        <begin position="113"/>
        <end position="166"/>
    </location>
</feature>
<proteinExistence type="predicted"/>
<feature type="compositionally biased region" description="Polar residues" evidence="1">
    <location>
        <begin position="146"/>
        <end position="157"/>
    </location>
</feature>